<evidence type="ECO:0000313" key="16">
    <source>
        <dbReference type="EMBL" id="GIO39994.1"/>
    </source>
</evidence>
<dbReference type="CDD" id="cd00082">
    <property type="entry name" value="HisKA"/>
    <property type="match status" value="1"/>
</dbReference>
<dbReference type="GO" id="GO:0005524">
    <property type="term" value="F:ATP binding"/>
    <property type="evidence" value="ECO:0007669"/>
    <property type="project" value="UniProtKB-KW"/>
</dbReference>
<gene>
    <name evidence="16" type="ORF">J41TS12_48550</name>
</gene>
<dbReference type="InterPro" id="IPR036890">
    <property type="entry name" value="HATPase_C_sf"/>
</dbReference>
<dbReference type="AlphaFoldDB" id="A0A919XVX3"/>
<dbReference type="InterPro" id="IPR005467">
    <property type="entry name" value="His_kinase_dom"/>
</dbReference>
<dbReference type="EC" id="2.7.13.3" evidence="3"/>
<dbReference type="PANTHER" id="PTHR45528">
    <property type="entry name" value="SENSOR HISTIDINE KINASE CPXA"/>
    <property type="match status" value="1"/>
</dbReference>
<dbReference type="SUPFAM" id="SSF47384">
    <property type="entry name" value="Homodimeric domain of signal transducing histidine kinase"/>
    <property type="match status" value="1"/>
</dbReference>
<keyword evidence="6" id="KW-0808">Transferase</keyword>
<evidence type="ECO:0000256" key="13">
    <source>
        <dbReference type="ARBA" id="ARBA00023136"/>
    </source>
</evidence>
<dbReference type="GO" id="GO:0000155">
    <property type="term" value="F:phosphorelay sensor kinase activity"/>
    <property type="evidence" value="ECO:0007669"/>
    <property type="project" value="InterPro"/>
</dbReference>
<evidence type="ECO:0000256" key="3">
    <source>
        <dbReference type="ARBA" id="ARBA00012438"/>
    </source>
</evidence>
<dbReference type="GO" id="GO:0005886">
    <property type="term" value="C:plasma membrane"/>
    <property type="evidence" value="ECO:0007669"/>
    <property type="project" value="UniProtKB-SubCell"/>
</dbReference>
<keyword evidence="12" id="KW-0902">Two-component regulatory system</keyword>
<evidence type="ECO:0000256" key="12">
    <source>
        <dbReference type="ARBA" id="ARBA00023012"/>
    </source>
</evidence>
<dbReference type="Proteomes" id="UP000681162">
    <property type="component" value="Unassembled WGS sequence"/>
</dbReference>
<dbReference type="Gene3D" id="1.10.287.130">
    <property type="match status" value="1"/>
</dbReference>
<comment type="caution">
    <text evidence="16">The sequence shown here is derived from an EMBL/GenBank/DDBJ whole genome shotgun (WGS) entry which is preliminary data.</text>
</comment>
<dbReference type="InterPro" id="IPR050398">
    <property type="entry name" value="HssS/ArlS-like"/>
</dbReference>
<dbReference type="Gene3D" id="6.10.340.10">
    <property type="match status" value="1"/>
</dbReference>
<evidence type="ECO:0000256" key="14">
    <source>
        <dbReference type="SAM" id="Phobius"/>
    </source>
</evidence>
<accession>A0A919XVX3</accession>
<dbReference type="InterPro" id="IPR036097">
    <property type="entry name" value="HisK_dim/P_sf"/>
</dbReference>
<evidence type="ECO:0000256" key="2">
    <source>
        <dbReference type="ARBA" id="ARBA00004651"/>
    </source>
</evidence>
<keyword evidence="7 14" id="KW-0812">Transmembrane</keyword>
<keyword evidence="9 16" id="KW-0418">Kinase</keyword>
<evidence type="ECO:0000313" key="17">
    <source>
        <dbReference type="Proteomes" id="UP000681162"/>
    </source>
</evidence>
<keyword evidence="5" id="KW-0597">Phosphoprotein</keyword>
<evidence type="ECO:0000256" key="11">
    <source>
        <dbReference type="ARBA" id="ARBA00022989"/>
    </source>
</evidence>
<comment type="catalytic activity">
    <reaction evidence="1">
        <text>ATP + protein L-histidine = ADP + protein N-phospho-L-histidine.</text>
        <dbReference type="EC" id="2.7.13.3"/>
    </reaction>
</comment>
<evidence type="ECO:0000256" key="7">
    <source>
        <dbReference type="ARBA" id="ARBA00022692"/>
    </source>
</evidence>
<dbReference type="RefSeq" id="WP_212943865.1">
    <property type="nucleotide sequence ID" value="NZ_BORR01000030.1"/>
</dbReference>
<keyword evidence="10" id="KW-0067">ATP-binding</keyword>
<evidence type="ECO:0000256" key="8">
    <source>
        <dbReference type="ARBA" id="ARBA00022741"/>
    </source>
</evidence>
<keyword evidence="11 14" id="KW-1133">Transmembrane helix</keyword>
<name>A0A919XVX3_9BACL</name>
<dbReference type="Gene3D" id="3.30.565.10">
    <property type="entry name" value="Histidine kinase-like ATPase, C-terminal domain"/>
    <property type="match status" value="1"/>
</dbReference>
<dbReference type="EMBL" id="BORR01000030">
    <property type="protein sequence ID" value="GIO39994.1"/>
    <property type="molecule type" value="Genomic_DNA"/>
</dbReference>
<dbReference type="CDD" id="cd00075">
    <property type="entry name" value="HATPase"/>
    <property type="match status" value="1"/>
</dbReference>
<dbReference type="InterPro" id="IPR003594">
    <property type="entry name" value="HATPase_dom"/>
</dbReference>
<keyword evidence="17" id="KW-1185">Reference proteome</keyword>
<keyword evidence="13 14" id="KW-0472">Membrane</keyword>
<dbReference type="PROSITE" id="PS50109">
    <property type="entry name" value="HIS_KIN"/>
    <property type="match status" value="1"/>
</dbReference>
<evidence type="ECO:0000259" key="15">
    <source>
        <dbReference type="PROSITE" id="PS50109"/>
    </source>
</evidence>
<organism evidence="16 17">
    <name type="scientific">Paenibacillus antibioticophila</name>
    <dbReference type="NCBI Taxonomy" id="1274374"/>
    <lineage>
        <taxon>Bacteria</taxon>
        <taxon>Bacillati</taxon>
        <taxon>Bacillota</taxon>
        <taxon>Bacilli</taxon>
        <taxon>Bacillales</taxon>
        <taxon>Paenibacillaceae</taxon>
        <taxon>Paenibacillus</taxon>
    </lineage>
</organism>
<sequence length="486" mass="54529">MKISIRIKFSLFLAALLLFVVFLLSLLVLRGIEDNQENQYEQYLAQQAKTANMYFIQTILSEESKVPETFLASKGQEFAEELELISGQSLVLYDMQGEPISRKTANPSPDNIKRTLAYALEHKTAYLVEGDSLFYLTPLRAGSEQVGVIQFYYSLSTHLAFYNDIRQLFIYIGAVVFILSFLVGNIYFNSFATGIIKLDHMVDLIREGYYETTTLKRKDEIGKLSHGIHAMSGQIKRTIQGMEDEQNKLKLAVDKLSLLDIQQKQFIGNVTHEFKTPLTSIKAYIDLLEMYPDDEKLLQTAIVNVKSETERLYQMVDKVLQLSALEKYDFELKLEKLAVKPAIESVLGSLKGKIDKFGITLYTELEDTYIQGDKDSLTLVLVNLLDNAVKYNKANGTISIKSYSAADQAVIEIADTGIGIPPELAEKVFEPFYTVDKNRSREHGGAGLGLSLTRKHAEMMGGSIALIHTGPEGSQFRLVFPASDSA</sequence>
<dbReference type="PRINTS" id="PR00344">
    <property type="entry name" value="BCTRLSENSOR"/>
</dbReference>
<reference evidence="16 17" key="1">
    <citation type="submission" date="2021-03" db="EMBL/GenBank/DDBJ databases">
        <title>Antimicrobial resistance genes in bacteria isolated from Japanese honey, and their potential for conferring macrolide and lincosamide resistance in the American foulbrood pathogen Paenibacillus larvae.</title>
        <authorList>
            <person name="Okamoto M."/>
            <person name="Kumagai M."/>
            <person name="Kanamori H."/>
            <person name="Takamatsu D."/>
        </authorList>
    </citation>
    <scope>NUCLEOTIDE SEQUENCE [LARGE SCALE GENOMIC DNA]</scope>
    <source>
        <strain evidence="16 17">J41TS12</strain>
    </source>
</reference>
<dbReference type="Pfam" id="PF00512">
    <property type="entry name" value="HisKA"/>
    <property type="match status" value="1"/>
</dbReference>
<feature type="domain" description="Histidine kinase" evidence="15">
    <location>
        <begin position="269"/>
        <end position="484"/>
    </location>
</feature>
<keyword evidence="8" id="KW-0547">Nucleotide-binding</keyword>
<dbReference type="Pfam" id="PF02518">
    <property type="entry name" value="HATPase_c"/>
    <property type="match status" value="1"/>
</dbReference>
<dbReference type="InterPro" id="IPR004358">
    <property type="entry name" value="Sig_transdc_His_kin-like_C"/>
</dbReference>
<dbReference type="SMART" id="SM00387">
    <property type="entry name" value="HATPase_c"/>
    <property type="match status" value="1"/>
</dbReference>
<evidence type="ECO:0000256" key="1">
    <source>
        <dbReference type="ARBA" id="ARBA00000085"/>
    </source>
</evidence>
<evidence type="ECO:0000256" key="4">
    <source>
        <dbReference type="ARBA" id="ARBA00022475"/>
    </source>
</evidence>
<evidence type="ECO:0000256" key="9">
    <source>
        <dbReference type="ARBA" id="ARBA00022777"/>
    </source>
</evidence>
<proteinExistence type="predicted"/>
<dbReference type="SMART" id="SM00388">
    <property type="entry name" value="HisKA"/>
    <property type="match status" value="1"/>
</dbReference>
<keyword evidence="4" id="KW-1003">Cell membrane</keyword>
<dbReference type="InterPro" id="IPR003661">
    <property type="entry name" value="HisK_dim/P_dom"/>
</dbReference>
<comment type="subcellular location">
    <subcellularLocation>
        <location evidence="2">Cell membrane</location>
        <topology evidence="2">Multi-pass membrane protein</topology>
    </subcellularLocation>
</comment>
<dbReference type="PANTHER" id="PTHR45528:SF1">
    <property type="entry name" value="SENSOR HISTIDINE KINASE CPXA"/>
    <property type="match status" value="1"/>
</dbReference>
<evidence type="ECO:0000256" key="6">
    <source>
        <dbReference type="ARBA" id="ARBA00022679"/>
    </source>
</evidence>
<dbReference type="SUPFAM" id="SSF55874">
    <property type="entry name" value="ATPase domain of HSP90 chaperone/DNA topoisomerase II/histidine kinase"/>
    <property type="match status" value="1"/>
</dbReference>
<dbReference type="FunFam" id="3.30.565.10:FF:000006">
    <property type="entry name" value="Sensor histidine kinase WalK"/>
    <property type="match status" value="1"/>
</dbReference>
<feature type="transmembrane region" description="Helical" evidence="14">
    <location>
        <begin position="168"/>
        <end position="188"/>
    </location>
</feature>
<evidence type="ECO:0000256" key="10">
    <source>
        <dbReference type="ARBA" id="ARBA00022840"/>
    </source>
</evidence>
<evidence type="ECO:0000256" key="5">
    <source>
        <dbReference type="ARBA" id="ARBA00022553"/>
    </source>
</evidence>
<protein>
    <recommendedName>
        <fullName evidence="3">histidine kinase</fullName>
        <ecNumber evidence="3">2.7.13.3</ecNumber>
    </recommendedName>
</protein>